<evidence type="ECO:0000313" key="1">
    <source>
        <dbReference type="EMBL" id="HIW08740.1"/>
    </source>
</evidence>
<accession>A0A9D1Q8I4</accession>
<sequence>MALPGDPVMLLSVVNLKLRDQYPTLDALCDDLDADKAALCAKLAAAGYEYDPQQNQFK</sequence>
<organism evidence="1 2">
    <name type="scientific">Candidatus Faecalibacterium intestinigallinarum</name>
    <dbReference type="NCBI Taxonomy" id="2838581"/>
    <lineage>
        <taxon>Bacteria</taxon>
        <taxon>Bacillati</taxon>
        <taxon>Bacillota</taxon>
        <taxon>Clostridia</taxon>
        <taxon>Eubacteriales</taxon>
        <taxon>Oscillospiraceae</taxon>
        <taxon>Faecalibacterium</taxon>
    </lineage>
</organism>
<dbReference type="Proteomes" id="UP000823933">
    <property type="component" value="Unassembled WGS sequence"/>
</dbReference>
<evidence type="ECO:0000313" key="2">
    <source>
        <dbReference type="Proteomes" id="UP000823933"/>
    </source>
</evidence>
<proteinExistence type="predicted"/>
<reference evidence="1" key="1">
    <citation type="journal article" date="2021" name="PeerJ">
        <title>Extensive microbial diversity within the chicken gut microbiome revealed by metagenomics and culture.</title>
        <authorList>
            <person name="Gilroy R."/>
            <person name="Ravi A."/>
            <person name="Getino M."/>
            <person name="Pursley I."/>
            <person name="Horton D.L."/>
            <person name="Alikhan N.F."/>
            <person name="Baker D."/>
            <person name="Gharbi K."/>
            <person name="Hall N."/>
            <person name="Watson M."/>
            <person name="Adriaenssens E.M."/>
            <person name="Foster-Nyarko E."/>
            <person name="Jarju S."/>
            <person name="Secka A."/>
            <person name="Antonio M."/>
            <person name="Oren A."/>
            <person name="Chaudhuri R.R."/>
            <person name="La Ragione R."/>
            <person name="Hildebrand F."/>
            <person name="Pallen M.J."/>
        </authorList>
    </citation>
    <scope>NUCLEOTIDE SEQUENCE</scope>
    <source>
        <strain evidence="1">ChiHcolR34-3080</strain>
    </source>
</reference>
<protein>
    <submittedName>
        <fullName evidence="1">DUF4250 domain-containing protein</fullName>
    </submittedName>
</protein>
<comment type="caution">
    <text evidence="1">The sequence shown here is derived from an EMBL/GenBank/DDBJ whole genome shotgun (WGS) entry which is preliminary data.</text>
</comment>
<gene>
    <name evidence="1" type="ORF">H9890_04980</name>
</gene>
<dbReference type="Pfam" id="PF14056">
    <property type="entry name" value="DUF4250"/>
    <property type="match status" value="1"/>
</dbReference>
<dbReference type="AlphaFoldDB" id="A0A9D1Q8I4"/>
<reference evidence="1" key="2">
    <citation type="submission" date="2021-04" db="EMBL/GenBank/DDBJ databases">
        <authorList>
            <person name="Gilroy R."/>
        </authorList>
    </citation>
    <scope>NUCLEOTIDE SEQUENCE</scope>
    <source>
        <strain evidence="1">ChiHcolR34-3080</strain>
    </source>
</reference>
<name>A0A9D1Q8I4_9FIRM</name>
<dbReference type="InterPro" id="IPR025346">
    <property type="entry name" value="DUF4250"/>
</dbReference>
<dbReference type="EMBL" id="DXHQ01000059">
    <property type="protein sequence ID" value="HIW08740.1"/>
    <property type="molecule type" value="Genomic_DNA"/>
</dbReference>